<dbReference type="GO" id="GO:0043565">
    <property type="term" value="F:sequence-specific DNA binding"/>
    <property type="evidence" value="ECO:0007669"/>
    <property type="project" value="TreeGrafter"/>
</dbReference>
<keyword evidence="4" id="KW-1185">Reference proteome</keyword>
<dbReference type="NCBIfam" id="NF047646">
    <property type="entry name" value="REP_Tyr_transpos"/>
    <property type="match status" value="1"/>
</dbReference>
<name>A0A6C2U2W7_PONDE</name>
<feature type="compositionally biased region" description="Polar residues" evidence="1">
    <location>
        <begin position="514"/>
        <end position="527"/>
    </location>
</feature>
<dbReference type="RefSeq" id="WP_136079736.1">
    <property type="nucleotide sequence ID" value="NZ_CAAHFG010000001.1"/>
</dbReference>
<evidence type="ECO:0000313" key="3">
    <source>
        <dbReference type="EMBL" id="VGO14243.1"/>
    </source>
</evidence>
<dbReference type="Pfam" id="PF01797">
    <property type="entry name" value="Y1_Tnp"/>
    <property type="match status" value="1"/>
</dbReference>
<feature type="compositionally biased region" description="Polar residues" evidence="1">
    <location>
        <begin position="205"/>
        <end position="217"/>
    </location>
</feature>
<dbReference type="PANTHER" id="PTHR36966">
    <property type="entry name" value="REP-ASSOCIATED TYROSINE TRANSPOSASE"/>
    <property type="match status" value="1"/>
</dbReference>
<dbReference type="Gene3D" id="3.30.70.1290">
    <property type="entry name" value="Transposase IS200-like"/>
    <property type="match status" value="1"/>
</dbReference>
<dbReference type="EMBL" id="CAAHFG010000001">
    <property type="protein sequence ID" value="VGO14243.1"/>
    <property type="molecule type" value="Genomic_DNA"/>
</dbReference>
<feature type="domain" description="Transposase IS200-like" evidence="2">
    <location>
        <begin position="16"/>
        <end position="132"/>
    </location>
</feature>
<feature type="compositionally biased region" description="Polar residues" evidence="1">
    <location>
        <begin position="491"/>
        <end position="506"/>
    </location>
</feature>
<dbReference type="GO" id="GO:0006313">
    <property type="term" value="P:DNA transposition"/>
    <property type="evidence" value="ECO:0007669"/>
    <property type="project" value="InterPro"/>
</dbReference>
<protein>
    <recommendedName>
        <fullName evidence="2">Transposase IS200-like domain-containing protein</fullName>
    </recommendedName>
</protein>
<evidence type="ECO:0000259" key="2">
    <source>
        <dbReference type="SMART" id="SM01321"/>
    </source>
</evidence>
<organism evidence="3 4">
    <name type="scientific">Pontiella desulfatans</name>
    <dbReference type="NCBI Taxonomy" id="2750659"/>
    <lineage>
        <taxon>Bacteria</taxon>
        <taxon>Pseudomonadati</taxon>
        <taxon>Kiritimatiellota</taxon>
        <taxon>Kiritimatiellia</taxon>
        <taxon>Kiritimatiellales</taxon>
        <taxon>Pontiellaceae</taxon>
        <taxon>Pontiella</taxon>
    </lineage>
</organism>
<feature type="region of interest" description="Disordered" evidence="1">
    <location>
        <begin position="491"/>
        <end position="528"/>
    </location>
</feature>
<proteinExistence type="predicted"/>
<dbReference type="InterPro" id="IPR052715">
    <property type="entry name" value="RAYT_transposase"/>
</dbReference>
<dbReference type="GO" id="GO:0004803">
    <property type="term" value="F:transposase activity"/>
    <property type="evidence" value="ECO:0007669"/>
    <property type="project" value="InterPro"/>
</dbReference>
<reference evidence="3 4" key="1">
    <citation type="submission" date="2019-04" db="EMBL/GenBank/DDBJ databases">
        <authorList>
            <person name="Van Vliet M D."/>
        </authorList>
    </citation>
    <scope>NUCLEOTIDE SEQUENCE [LARGE SCALE GENOMIC DNA]</scope>
    <source>
        <strain evidence="3 4">F1</strain>
    </source>
</reference>
<dbReference type="Proteomes" id="UP000366872">
    <property type="component" value="Unassembled WGS sequence"/>
</dbReference>
<dbReference type="PANTHER" id="PTHR36966:SF1">
    <property type="entry name" value="REP-ASSOCIATED TYROSINE TRANSPOSASE"/>
    <property type="match status" value="1"/>
</dbReference>
<dbReference type="AlphaFoldDB" id="A0A6C2U2W7"/>
<gene>
    <name evidence="3" type="ORF">PDESU_02802</name>
</gene>
<sequence length="612" mass="69512">MKTHISWPHAPPHRLLEKGTYIVTCGTHQKQHILNTSQKLTLVRDLLFELANKYDWQLQAWAILSNHYHFVAGSPDDTTTLKKMLSTLHTLSARDINRIDNTQGRKVWYNYYDSRITYEKSWLARLKYVHHNPVHHGVVENAELYEWCSAAWFARESPNAFVKTVNSFKIDQVKVYDDFGVRQLDGALRSGSSMPEDMECGGSTPLLNTPAKQSNSALKRAHSKEASPQFKSAVTRSESEHLQDNPQDSKAVSSERTPKQLRCKYCNSTAIVKAGTRKLKSGIKQLYKCNDCLRKFSSLHRNAKQTDPEIILKSLIAACRSASYEEIRRFIERRYQRSISTSAISKWVKEYNPPYLKKRAKNNAVSKIVISNVFTHRDLNYNFQIHVPKLADCPLKELKEYLVKLPGSIDHHTFETASRCSQWLNPSLNINVKHSQNTQACKDALKALQFAKTNYQRHDVVEQFMLNCDCYTIASEVPVWMSLSECAGSTALSNQGGSTPDTSAPQNMECAGSTALSNTPAPQSSKSGVERLSRAFGPPHSETVSGHIDLLQWKFNTLYILDFKPNTRKENKQKVASQLSLYAMALSVRAGVPMDRMRCAWFDGEDFYSFKP</sequence>
<dbReference type="InterPro" id="IPR002686">
    <property type="entry name" value="Transposase_17"/>
</dbReference>
<dbReference type="InterPro" id="IPR036515">
    <property type="entry name" value="Transposase_17_sf"/>
</dbReference>
<evidence type="ECO:0000256" key="1">
    <source>
        <dbReference type="SAM" id="MobiDB-lite"/>
    </source>
</evidence>
<evidence type="ECO:0000313" key="4">
    <source>
        <dbReference type="Proteomes" id="UP000366872"/>
    </source>
</evidence>
<feature type="compositionally biased region" description="Polar residues" evidence="1">
    <location>
        <begin position="244"/>
        <end position="255"/>
    </location>
</feature>
<feature type="region of interest" description="Disordered" evidence="1">
    <location>
        <begin position="190"/>
        <end position="256"/>
    </location>
</feature>
<accession>A0A6C2U2W7</accession>
<dbReference type="SUPFAM" id="SSF143422">
    <property type="entry name" value="Transposase IS200-like"/>
    <property type="match status" value="1"/>
</dbReference>
<dbReference type="SMART" id="SM01321">
    <property type="entry name" value="Y1_Tnp"/>
    <property type="match status" value="1"/>
</dbReference>